<dbReference type="EMBL" id="JARJLG010000029">
    <property type="protein sequence ID" value="KAJ7767871.1"/>
    <property type="molecule type" value="Genomic_DNA"/>
</dbReference>
<reference evidence="1" key="1">
    <citation type="submission" date="2023-03" db="EMBL/GenBank/DDBJ databases">
        <title>Massive genome expansion in bonnet fungi (Mycena s.s.) driven by repeated elements and novel gene families across ecological guilds.</title>
        <authorList>
            <consortium name="Lawrence Berkeley National Laboratory"/>
            <person name="Harder C.B."/>
            <person name="Miyauchi S."/>
            <person name="Viragh M."/>
            <person name="Kuo A."/>
            <person name="Thoen E."/>
            <person name="Andreopoulos B."/>
            <person name="Lu D."/>
            <person name="Skrede I."/>
            <person name="Drula E."/>
            <person name="Henrissat B."/>
            <person name="Morin E."/>
            <person name="Kohler A."/>
            <person name="Barry K."/>
            <person name="LaButti K."/>
            <person name="Morin E."/>
            <person name="Salamov A."/>
            <person name="Lipzen A."/>
            <person name="Mereny Z."/>
            <person name="Hegedus B."/>
            <person name="Baldrian P."/>
            <person name="Stursova M."/>
            <person name="Weitz H."/>
            <person name="Taylor A."/>
            <person name="Grigoriev I.V."/>
            <person name="Nagy L.G."/>
            <person name="Martin F."/>
            <person name="Kauserud H."/>
        </authorList>
    </citation>
    <scope>NUCLEOTIDE SEQUENCE</scope>
    <source>
        <strain evidence="1">CBHHK188m</strain>
    </source>
</reference>
<gene>
    <name evidence="1" type="ORF">DFH07DRAFT_311245</name>
</gene>
<accession>A0AAD7JRA3</accession>
<protein>
    <submittedName>
        <fullName evidence="1">Uncharacterized protein</fullName>
    </submittedName>
</protein>
<dbReference type="AlphaFoldDB" id="A0AAD7JRA3"/>
<dbReference type="Proteomes" id="UP001215280">
    <property type="component" value="Unassembled WGS sequence"/>
</dbReference>
<sequence length="203" mass="22229">MLFRRVRARYPYTAKKPRGDSLSAQITLSGQTSLKLPRLSATSGGRREHMTLRIDGSRAIPANGIIIYRPLREPATRNTGTAYMFHAGMALSDLSTASSSEDHSSPIAVCAHPKASRAAAVNVHSHRQHHLADHWPEPCIAICLYPLPVGTSPSEWWAQSTNNKTRIRSCPTVGAVLPLLRPTSCCNCILLRFVDQLYAGMTA</sequence>
<keyword evidence="2" id="KW-1185">Reference proteome</keyword>
<comment type="caution">
    <text evidence="1">The sequence shown here is derived from an EMBL/GenBank/DDBJ whole genome shotgun (WGS) entry which is preliminary data.</text>
</comment>
<organism evidence="1 2">
    <name type="scientific">Mycena maculata</name>
    <dbReference type="NCBI Taxonomy" id="230809"/>
    <lineage>
        <taxon>Eukaryota</taxon>
        <taxon>Fungi</taxon>
        <taxon>Dikarya</taxon>
        <taxon>Basidiomycota</taxon>
        <taxon>Agaricomycotina</taxon>
        <taxon>Agaricomycetes</taxon>
        <taxon>Agaricomycetidae</taxon>
        <taxon>Agaricales</taxon>
        <taxon>Marasmiineae</taxon>
        <taxon>Mycenaceae</taxon>
        <taxon>Mycena</taxon>
    </lineage>
</organism>
<evidence type="ECO:0000313" key="1">
    <source>
        <dbReference type="EMBL" id="KAJ7767871.1"/>
    </source>
</evidence>
<evidence type="ECO:0000313" key="2">
    <source>
        <dbReference type="Proteomes" id="UP001215280"/>
    </source>
</evidence>
<name>A0AAD7JRA3_9AGAR</name>
<proteinExistence type="predicted"/>